<comment type="caution">
    <text evidence="1">The sequence shown here is derived from an EMBL/GenBank/DDBJ whole genome shotgun (WGS) entry which is preliminary data.</text>
</comment>
<dbReference type="RefSeq" id="WP_184266117.1">
    <property type="nucleotide sequence ID" value="NZ_JACIIX010000021.1"/>
</dbReference>
<sequence length="166" mass="17856">MTEDRFLDCLDLWGSDLSRWPAADQAAARDLVQRSALARDALARDRMLEEFLGVADPAARLEAGSLDRVKNAVFAAVAAESTVRRPVAGADTRSPRAGWLGLTERIRGWFDLPDPVAPWGLRLASVVLIAALLGSLTARSITLTTPSGTALEQIAMATPYTVLDVQ</sequence>
<proteinExistence type="predicted"/>
<dbReference type="Proteomes" id="UP000544872">
    <property type="component" value="Unassembled WGS sequence"/>
</dbReference>
<keyword evidence="2" id="KW-1185">Reference proteome</keyword>
<accession>A0A7X0DNP5</accession>
<reference evidence="1 2" key="1">
    <citation type="submission" date="2020-08" db="EMBL/GenBank/DDBJ databases">
        <title>Genomic Encyclopedia of Type Strains, Phase IV (KMG-IV): sequencing the most valuable type-strain genomes for metagenomic binning, comparative biology and taxonomic classification.</title>
        <authorList>
            <person name="Goeker M."/>
        </authorList>
    </citation>
    <scope>NUCLEOTIDE SEQUENCE [LARGE SCALE GENOMIC DNA]</scope>
    <source>
        <strain evidence="1 2">DSM 11590</strain>
    </source>
</reference>
<dbReference type="AlphaFoldDB" id="A0A7X0DNP5"/>
<organism evidence="1 2">
    <name type="scientific">Novispirillum itersonii</name>
    <name type="common">Aquaspirillum itersonii</name>
    <dbReference type="NCBI Taxonomy" id="189"/>
    <lineage>
        <taxon>Bacteria</taxon>
        <taxon>Pseudomonadati</taxon>
        <taxon>Pseudomonadota</taxon>
        <taxon>Alphaproteobacteria</taxon>
        <taxon>Rhodospirillales</taxon>
        <taxon>Novispirillaceae</taxon>
        <taxon>Novispirillum</taxon>
    </lineage>
</organism>
<name>A0A7X0DNP5_NOVIT</name>
<evidence type="ECO:0000313" key="1">
    <source>
        <dbReference type="EMBL" id="MBB6212326.1"/>
    </source>
</evidence>
<gene>
    <name evidence="1" type="ORF">FHS48_003776</name>
</gene>
<protein>
    <submittedName>
        <fullName evidence="1">Uncharacterized protein</fullName>
    </submittedName>
</protein>
<evidence type="ECO:0000313" key="2">
    <source>
        <dbReference type="Proteomes" id="UP000544872"/>
    </source>
</evidence>
<dbReference type="EMBL" id="JACIIX010000021">
    <property type="protein sequence ID" value="MBB6212326.1"/>
    <property type="molecule type" value="Genomic_DNA"/>
</dbReference>